<keyword evidence="1 2" id="KW-0728">SH3 domain</keyword>
<reference evidence="5 6" key="1">
    <citation type="journal article" date="2022" name="bioRxiv">
        <title>Genomics of Preaxostyla Flagellates Illuminates Evolutionary Transitions and the Path Towards Mitochondrial Loss.</title>
        <authorList>
            <person name="Novak L.V.F."/>
            <person name="Treitli S.C."/>
            <person name="Pyrih J."/>
            <person name="Halakuc P."/>
            <person name="Pipaliya S.V."/>
            <person name="Vacek V."/>
            <person name="Brzon O."/>
            <person name="Soukal P."/>
            <person name="Eme L."/>
            <person name="Dacks J.B."/>
            <person name="Karnkowska A."/>
            <person name="Elias M."/>
            <person name="Hampl V."/>
        </authorList>
    </citation>
    <scope>NUCLEOTIDE SEQUENCE [LARGE SCALE GENOMIC DNA]</scope>
    <source>
        <strain evidence="5">NAU3</strain>
        <tissue evidence="5">Gut</tissue>
    </source>
</reference>
<dbReference type="InterPro" id="IPR001452">
    <property type="entry name" value="SH3_domain"/>
</dbReference>
<dbReference type="InterPro" id="IPR011993">
    <property type="entry name" value="PH-like_dom_sf"/>
</dbReference>
<dbReference type="CDD" id="cd00174">
    <property type="entry name" value="SH3"/>
    <property type="match status" value="1"/>
</dbReference>
<dbReference type="InterPro" id="IPR051707">
    <property type="entry name" value="PI-Interact_SigTrans_Reg"/>
</dbReference>
<dbReference type="SMART" id="SM00233">
    <property type="entry name" value="PH"/>
    <property type="match status" value="1"/>
</dbReference>
<dbReference type="PROSITE" id="PS50002">
    <property type="entry name" value="SH3"/>
    <property type="match status" value="1"/>
</dbReference>
<evidence type="ECO:0000313" key="5">
    <source>
        <dbReference type="EMBL" id="KAK2948916.1"/>
    </source>
</evidence>
<dbReference type="Gene3D" id="2.30.30.40">
    <property type="entry name" value="SH3 Domains"/>
    <property type="match status" value="1"/>
</dbReference>
<dbReference type="InterPro" id="IPR036028">
    <property type="entry name" value="SH3-like_dom_sf"/>
</dbReference>
<dbReference type="Gene3D" id="2.30.29.30">
    <property type="entry name" value="Pleckstrin-homology domain (PH domain)/Phosphotyrosine-binding domain (PTB)"/>
    <property type="match status" value="1"/>
</dbReference>
<dbReference type="Pfam" id="PF00169">
    <property type="entry name" value="PH"/>
    <property type="match status" value="1"/>
</dbReference>
<dbReference type="PRINTS" id="PR00499">
    <property type="entry name" value="P67PHOX"/>
</dbReference>
<dbReference type="PROSITE" id="PS50003">
    <property type="entry name" value="PH_DOMAIN"/>
    <property type="match status" value="1"/>
</dbReference>
<dbReference type="PANTHER" id="PTHR14336">
    <property type="entry name" value="TANDEM PH DOMAIN CONTAINING PROTEIN"/>
    <property type="match status" value="1"/>
</dbReference>
<dbReference type="PANTHER" id="PTHR14336:SF8">
    <property type="entry name" value="PROTEIN OPY1"/>
    <property type="match status" value="1"/>
</dbReference>
<evidence type="ECO:0000256" key="1">
    <source>
        <dbReference type="ARBA" id="ARBA00022443"/>
    </source>
</evidence>
<dbReference type="SMART" id="SM00326">
    <property type="entry name" value="SH3"/>
    <property type="match status" value="1"/>
</dbReference>
<dbReference type="InterPro" id="IPR001849">
    <property type="entry name" value="PH_domain"/>
</dbReference>
<comment type="caution">
    <text evidence="5">The sequence shown here is derived from an EMBL/GenBank/DDBJ whole genome shotgun (WGS) entry which is preliminary data.</text>
</comment>
<dbReference type="Proteomes" id="UP001281761">
    <property type="component" value="Unassembled WGS sequence"/>
</dbReference>
<dbReference type="EMBL" id="JARBJD010000166">
    <property type="protein sequence ID" value="KAK2948916.1"/>
    <property type="molecule type" value="Genomic_DNA"/>
</dbReference>
<dbReference type="PRINTS" id="PR00452">
    <property type="entry name" value="SH3DOMAIN"/>
</dbReference>
<proteinExistence type="predicted"/>
<feature type="domain" description="PH" evidence="4">
    <location>
        <begin position="77"/>
        <end position="176"/>
    </location>
</feature>
<evidence type="ECO:0000259" key="3">
    <source>
        <dbReference type="PROSITE" id="PS50002"/>
    </source>
</evidence>
<sequence>MTTGANKLRAQFDFMARVPNELTFKEGDIIVLIEKHESGMWKGELDGKIGLFPYNFVAEITDEEGGGEGSGATEQQQMITEGWLTKQGHVRKNWKRRFFKLQGNTIYYYPKQDVAKEAGTIPLAGCSVTTADTDTGKPFSFHIFYPGNPKAKEFFICADNALDMTGWINSIEKASK</sequence>
<evidence type="ECO:0000256" key="2">
    <source>
        <dbReference type="PROSITE-ProRule" id="PRU00192"/>
    </source>
</evidence>
<dbReference type="Pfam" id="PF00018">
    <property type="entry name" value="SH3_1"/>
    <property type="match status" value="1"/>
</dbReference>
<dbReference type="SUPFAM" id="SSF50729">
    <property type="entry name" value="PH domain-like"/>
    <property type="match status" value="1"/>
</dbReference>
<evidence type="ECO:0000313" key="6">
    <source>
        <dbReference type="Proteomes" id="UP001281761"/>
    </source>
</evidence>
<feature type="domain" description="SH3" evidence="3">
    <location>
        <begin position="3"/>
        <end position="62"/>
    </location>
</feature>
<name>A0ABQ9XAF9_9EUKA</name>
<dbReference type="SUPFAM" id="SSF50044">
    <property type="entry name" value="SH3-domain"/>
    <property type="match status" value="1"/>
</dbReference>
<evidence type="ECO:0000259" key="4">
    <source>
        <dbReference type="PROSITE" id="PS50003"/>
    </source>
</evidence>
<keyword evidence="6" id="KW-1185">Reference proteome</keyword>
<gene>
    <name evidence="5" type="ORF">BLNAU_16134</name>
</gene>
<organism evidence="5 6">
    <name type="scientific">Blattamonas nauphoetae</name>
    <dbReference type="NCBI Taxonomy" id="2049346"/>
    <lineage>
        <taxon>Eukaryota</taxon>
        <taxon>Metamonada</taxon>
        <taxon>Preaxostyla</taxon>
        <taxon>Oxymonadida</taxon>
        <taxon>Blattamonas</taxon>
    </lineage>
</organism>
<accession>A0ABQ9XAF9</accession>
<protein>
    <submittedName>
        <fullName evidence="5">PH domain containing protein</fullName>
    </submittedName>
</protein>